<evidence type="ECO:0000259" key="1">
    <source>
        <dbReference type="Pfam" id="PF04028"/>
    </source>
</evidence>
<name>A0A2K8L220_9PROT</name>
<evidence type="ECO:0000313" key="3">
    <source>
        <dbReference type="Proteomes" id="UP000231637"/>
    </source>
</evidence>
<gene>
    <name evidence="2" type="ORF">Ga0123462_0490</name>
</gene>
<dbReference type="RefSeq" id="WP_100264839.1">
    <property type="nucleotide sequence ID" value="NZ_CP018800.1"/>
</dbReference>
<evidence type="ECO:0000313" key="2">
    <source>
        <dbReference type="EMBL" id="ATX81365.1"/>
    </source>
</evidence>
<feature type="domain" description="DUF374" evidence="1">
    <location>
        <begin position="60"/>
        <end position="125"/>
    </location>
</feature>
<dbReference type="KEGG" id="mfn:Ga0123462_0490"/>
<dbReference type="AlphaFoldDB" id="A0A2K8L220"/>
<dbReference type="EMBL" id="CP018800">
    <property type="protein sequence ID" value="ATX81365.1"/>
    <property type="molecule type" value="Genomic_DNA"/>
</dbReference>
<dbReference type="Pfam" id="PF04028">
    <property type="entry name" value="DUF374"/>
    <property type="match status" value="1"/>
</dbReference>
<sequence>MKDRLIAWLLPRLIKVVIAFLSHTVRWQYVGDRYDPADPARHIFAFWHARLLMMGTGLKGCRGYTLISEHRDGALIADALHLQGFRTIRGSSTRGGARALLQMVRTFEKERCDFGITPDGPKGPREKVKIGTVQLAKKTGLPIRPVCYASRRQWRITSSWDHFYIPKPFSRGVFVYGEPVSIAEDADDQESLKRVQQAMDEVQQKADSYFS</sequence>
<dbReference type="OrthoDB" id="9810508at2"/>
<reference evidence="2 3" key="1">
    <citation type="submission" date="2016-12" db="EMBL/GenBank/DDBJ databases">
        <title>Isolation and genomic insights into novel planktonic Zetaproteobacteria from stratified waters of the Chesapeake Bay.</title>
        <authorList>
            <person name="McAllister S.M."/>
            <person name="Kato S."/>
            <person name="Chan C.S."/>
            <person name="Chiu B.K."/>
            <person name="Field E.K."/>
        </authorList>
    </citation>
    <scope>NUCLEOTIDE SEQUENCE [LARGE SCALE GENOMIC DNA]</scope>
    <source>
        <strain evidence="2 3">CP-8</strain>
    </source>
</reference>
<protein>
    <recommendedName>
        <fullName evidence="1">DUF374 domain-containing protein</fullName>
    </recommendedName>
</protein>
<dbReference type="InterPro" id="IPR007172">
    <property type="entry name" value="DUF374"/>
</dbReference>
<keyword evidence="3" id="KW-1185">Reference proteome</keyword>
<organism evidence="2 3">
    <name type="scientific">Mariprofundus ferrinatatus</name>
    <dbReference type="NCBI Taxonomy" id="1921087"/>
    <lineage>
        <taxon>Bacteria</taxon>
        <taxon>Pseudomonadati</taxon>
        <taxon>Pseudomonadota</taxon>
        <taxon>Candidatius Mariprofundia</taxon>
        <taxon>Mariprofundales</taxon>
        <taxon>Mariprofundaceae</taxon>
        <taxon>Mariprofundus</taxon>
    </lineage>
</organism>
<proteinExistence type="predicted"/>
<accession>A0A2K8L220</accession>
<dbReference type="CDD" id="cd07983">
    <property type="entry name" value="LPLAT_DUF374-like"/>
    <property type="match status" value="1"/>
</dbReference>
<dbReference type="Proteomes" id="UP000231637">
    <property type="component" value="Chromosome"/>
</dbReference>